<dbReference type="InterPro" id="IPR011604">
    <property type="entry name" value="PDDEXK-like_dom_sf"/>
</dbReference>
<accession>A0A403QPT4</accession>
<proteinExistence type="predicted"/>
<dbReference type="EMBL" id="RVVJ01000058">
    <property type="protein sequence ID" value="MML56889.1"/>
    <property type="molecule type" value="Genomic_DNA"/>
</dbReference>
<gene>
    <name evidence="2" type="ORF">D7N80_27160</name>
</gene>
<feature type="compositionally biased region" description="Polar residues" evidence="1">
    <location>
        <begin position="411"/>
        <end position="422"/>
    </location>
</feature>
<name>A0A403QPT4_SALET</name>
<dbReference type="Proteomes" id="UP000885348">
    <property type="component" value="Unassembled WGS sequence"/>
</dbReference>
<dbReference type="Gene3D" id="3.90.320.10">
    <property type="match status" value="1"/>
</dbReference>
<protein>
    <submittedName>
        <fullName evidence="2">DNA breaking-rejoining protein</fullName>
    </submittedName>
</protein>
<reference evidence="2" key="1">
    <citation type="submission" date="2018-09" db="EMBL/GenBank/DDBJ databases">
        <authorList>
            <person name="Ashton P.M."/>
            <person name="Dallman T."/>
            <person name="Nair S."/>
            <person name="De Pinna E."/>
            <person name="Peters T."/>
            <person name="Grant K."/>
        </authorList>
    </citation>
    <scope>NUCLEOTIDE SEQUENCE [LARGE SCALE GENOMIC DNA]</scope>
    <source>
        <strain evidence="2">598938</strain>
    </source>
</reference>
<dbReference type="Pfam" id="PF06630">
    <property type="entry name" value="Exonuc_VIII"/>
    <property type="match status" value="1"/>
</dbReference>
<dbReference type="AlphaFoldDB" id="A0A403QPT4"/>
<sequence length="986" mass="109048">MSENKEDFALHCLVKNEEARKRLGIKAGFFWTTAKKLSVAVSRCIAAMDDKGFDEDDFKKPVRVNVPVVNDLPPEGVFDTEFCNRYEKGGEDGKTMMLIPGAAPADQFHEQTSADDDSSSDTASTDTPADSDDTAGDPLPAYPYNVNGELMSEVEKDMSQPVSGLALPLRYLAQCDTDSVQHQITPERLRELHLLEMDPDNRTGSILLALQNRKAQLEKLDTKNLHSLVSYIGKVFPKGKQPQLNDLINFIDAVVSTEHIDRGLLVKEWVKGNYVPCINRTPSGANAGGGILTDRGEGFVHDKASLARDVAMGVLARSMDLDIYNLHQAHAKRVDEIVADNKPPFDVFCKAFLNMPGGMDYSRAIVVASVKEAPIGIEAIPARVTEYLNRVLTETDHASPDPLIVDIACGRTSQPMPMTGSANDDEEKPQPTGELADEPATPEAVEQGTTEHHQDPQPLENEPPVSQTEAGYQKIRAELHEARKNIPPKNPVDVGKQLAAARGEYVEGISDPNDPKWVHNNYSASNQGEKTENPLPPTDAVTATAMEGEFIPTQEWPEYFEPGRYEGVPNDIYHAANGISSTMVKDARVSLMYYEGRHVSKTIKKERSKVLDMGNLVHVLALQPEILDAEFSIEPEIPEGALTTTATIRAVIDEYNASLTPQLSADEIKTLLEEYNSSLPAPVPLGGDKDAIGVAYLELPDDFKRIVGDDKNFTASTMKACIKEYNATLPPQVRTSGNRDALLEQLAIINPDLVAQEAQKPQPLKVSGAKADLIQAVKSVKPDAVFADELLDAWRENPGNKILVTRQQYETALAIQSALYAHPEAGKLLQNPTRAVEVSYFGIDDDTGLDIRVRPDVELEYEGLRIGFDLKTISMWDVKEDSLKSRLHREITMRDYHLSAGMYCNVADLDKFAWIFVNKDEGYHWVAVVWASDSLLELGKLEYRRTIRAIANAMDTGEWPAPVTADYTDELNDYDLRRLEALREMA</sequence>
<feature type="region of interest" description="Disordered" evidence="1">
    <location>
        <begin position="109"/>
        <end position="145"/>
    </location>
</feature>
<organism evidence="2">
    <name type="scientific">Salmonella enterica I</name>
    <dbReference type="NCBI Taxonomy" id="59201"/>
    <lineage>
        <taxon>Bacteria</taxon>
        <taxon>Pseudomonadati</taxon>
        <taxon>Pseudomonadota</taxon>
        <taxon>Gammaproteobacteria</taxon>
        <taxon>Enterobacterales</taxon>
        <taxon>Enterobacteriaceae</taxon>
        <taxon>Salmonella</taxon>
    </lineage>
</organism>
<comment type="caution">
    <text evidence="2">The sequence shown here is derived from an EMBL/GenBank/DDBJ whole genome shotgun (WGS) entry which is preliminary data.</text>
</comment>
<dbReference type="GO" id="GO:0051908">
    <property type="term" value="F:double-stranded DNA 5'-3' DNA exonuclease activity"/>
    <property type="evidence" value="ECO:0007669"/>
    <property type="project" value="InterPro"/>
</dbReference>
<evidence type="ECO:0000313" key="2">
    <source>
        <dbReference type="EMBL" id="MML56889.1"/>
    </source>
</evidence>
<feature type="region of interest" description="Disordered" evidence="1">
    <location>
        <begin position="411"/>
        <end position="469"/>
    </location>
</feature>
<dbReference type="InterPro" id="IPR010584">
    <property type="entry name" value="ExoDNase_VIII"/>
</dbReference>
<evidence type="ECO:0000256" key="1">
    <source>
        <dbReference type="SAM" id="MobiDB-lite"/>
    </source>
</evidence>